<comment type="caution">
    <text evidence="1">The sequence shown here is derived from an EMBL/GenBank/DDBJ whole genome shotgun (WGS) entry which is preliminary data.</text>
</comment>
<name>A0ABV0SPS0_9TELE</name>
<keyword evidence="2" id="KW-1185">Reference proteome</keyword>
<evidence type="ECO:0000313" key="1">
    <source>
        <dbReference type="EMBL" id="MEQ2222572.1"/>
    </source>
</evidence>
<organism evidence="1 2">
    <name type="scientific">Ilyodon furcidens</name>
    <name type="common">goldbreast splitfin</name>
    <dbReference type="NCBI Taxonomy" id="33524"/>
    <lineage>
        <taxon>Eukaryota</taxon>
        <taxon>Metazoa</taxon>
        <taxon>Chordata</taxon>
        <taxon>Craniata</taxon>
        <taxon>Vertebrata</taxon>
        <taxon>Euteleostomi</taxon>
        <taxon>Actinopterygii</taxon>
        <taxon>Neopterygii</taxon>
        <taxon>Teleostei</taxon>
        <taxon>Neoteleostei</taxon>
        <taxon>Acanthomorphata</taxon>
        <taxon>Ovalentaria</taxon>
        <taxon>Atherinomorphae</taxon>
        <taxon>Cyprinodontiformes</taxon>
        <taxon>Goodeidae</taxon>
        <taxon>Ilyodon</taxon>
    </lineage>
</organism>
<sequence>MQCHLPACPAPPPPHHPCTVRSETLSPLPDMQEHLQGVEMSSSLHDMWSSMAMDSWETFIILADKDLFKQSQISCLTKTSCQSSTKAKSVIHTTNRCLVLYDMFKA</sequence>
<proteinExistence type="predicted"/>
<accession>A0ABV0SPS0</accession>
<dbReference type="EMBL" id="JAHRIQ010003683">
    <property type="protein sequence ID" value="MEQ2222572.1"/>
    <property type="molecule type" value="Genomic_DNA"/>
</dbReference>
<gene>
    <name evidence="1" type="ORF">ILYODFUR_027693</name>
</gene>
<protein>
    <submittedName>
        <fullName evidence="1">Uncharacterized protein</fullName>
    </submittedName>
</protein>
<evidence type="ECO:0000313" key="2">
    <source>
        <dbReference type="Proteomes" id="UP001482620"/>
    </source>
</evidence>
<reference evidence="1 2" key="1">
    <citation type="submission" date="2021-06" db="EMBL/GenBank/DDBJ databases">
        <authorList>
            <person name="Palmer J.M."/>
        </authorList>
    </citation>
    <scope>NUCLEOTIDE SEQUENCE [LARGE SCALE GENOMIC DNA]</scope>
    <source>
        <strain evidence="2">if_2019</strain>
        <tissue evidence="1">Muscle</tissue>
    </source>
</reference>
<dbReference type="Proteomes" id="UP001482620">
    <property type="component" value="Unassembled WGS sequence"/>
</dbReference>